<dbReference type="RefSeq" id="WP_015384936.1">
    <property type="nucleotide sequence ID" value="NZ_CAJNQH010000001.1"/>
</dbReference>
<evidence type="ECO:0008006" key="4">
    <source>
        <dbReference type="Google" id="ProtNLM"/>
    </source>
</evidence>
<evidence type="ECO:0000313" key="3">
    <source>
        <dbReference type="Proteomes" id="UP000076442"/>
    </source>
</evidence>
<feature type="chain" id="PRO_5043025139" description="DUF2712 domain-containing protein" evidence="1">
    <location>
        <begin position="32"/>
        <end position="158"/>
    </location>
</feature>
<sequence>MKFTVKKHISKMFIIFGLAVSSFGVTSAVHAAANTSDSTVHFTFRVWSPYDYTTARRKQNKSSMYMKVISSDKNSSFNVWTEADANVHSKGRDWKNVSGKKHEGEVKPGNTYLFVNTAVESYGKNVPVRFGGYSWENNAYKTNWSPDSVKPKGKYIEY</sequence>
<name>A0AAP1H5N7_BACIU</name>
<gene>
    <name evidence="2" type="ORF">B4122_4851</name>
</gene>
<feature type="signal peptide" evidence="1">
    <location>
        <begin position="1"/>
        <end position="31"/>
    </location>
</feature>
<dbReference type="Proteomes" id="UP000076442">
    <property type="component" value="Unassembled WGS sequence"/>
</dbReference>
<organism evidence="2 3">
    <name type="scientific">Bacillus subtilis</name>
    <dbReference type="NCBI Taxonomy" id="1423"/>
    <lineage>
        <taxon>Bacteria</taxon>
        <taxon>Bacillati</taxon>
        <taxon>Bacillota</taxon>
        <taxon>Bacilli</taxon>
        <taxon>Bacillales</taxon>
        <taxon>Bacillaceae</taxon>
        <taxon>Bacillus</taxon>
    </lineage>
</organism>
<evidence type="ECO:0000313" key="2">
    <source>
        <dbReference type="EMBL" id="KZD86609.1"/>
    </source>
</evidence>
<comment type="caution">
    <text evidence="2">The sequence shown here is derived from an EMBL/GenBank/DDBJ whole genome shotgun (WGS) entry which is preliminary data.</text>
</comment>
<protein>
    <recommendedName>
        <fullName evidence="4">DUF2712 domain-containing protein</fullName>
    </recommendedName>
</protein>
<dbReference type="AlphaFoldDB" id="A0AAP1H5N7"/>
<proteinExistence type="predicted"/>
<reference evidence="2 3" key="1">
    <citation type="submission" date="2015-09" db="EMBL/GenBank/DDBJ databases">
        <title>Spore heat resistance.</title>
        <authorList>
            <person name="Boekhorst J."/>
            <person name="Berendsen E.M."/>
            <person name="Wells-Bennik M.H."/>
            <person name="Kuipers O.P."/>
        </authorList>
    </citation>
    <scope>NUCLEOTIDE SEQUENCE [LARGE SCALE GENOMIC DNA]</scope>
    <source>
        <strain evidence="2 3">B4122</strain>
    </source>
</reference>
<dbReference type="EMBL" id="LJZV01000036">
    <property type="protein sequence ID" value="KZD86609.1"/>
    <property type="molecule type" value="Genomic_DNA"/>
</dbReference>
<keyword evidence="1" id="KW-0732">Signal</keyword>
<accession>A0AAP1H5N7</accession>
<evidence type="ECO:0000256" key="1">
    <source>
        <dbReference type="SAM" id="SignalP"/>
    </source>
</evidence>